<organism evidence="24 25">
    <name type="scientific">Cannabis sativa</name>
    <name type="common">Hemp</name>
    <name type="synonym">Marijuana</name>
    <dbReference type="NCBI Taxonomy" id="3483"/>
    <lineage>
        <taxon>Eukaryota</taxon>
        <taxon>Viridiplantae</taxon>
        <taxon>Streptophyta</taxon>
        <taxon>Embryophyta</taxon>
        <taxon>Tracheophyta</taxon>
        <taxon>Spermatophyta</taxon>
        <taxon>Magnoliopsida</taxon>
        <taxon>eudicotyledons</taxon>
        <taxon>Gunneridae</taxon>
        <taxon>Pentapetalae</taxon>
        <taxon>rosids</taxon>
        <taxon>fabids</taxon>
        <taxon>Rosales</taxon>
        <taxon>Cannabaceae</taxon>
        <taxon>Cannabis</taxon>
    </lineage>
</organism>
<dbReference type="PROSITE" id="PS50011">
    <property type="entry name" value="PROTEIN_KINASE_DOM"/>
    <property type="match status" value="1"/>
</dbReference>
<feature type="domain" description="ABC transporter" evidence="23">
    <location>
        <begin position="1339"/>
        <end position="1592"/>
    </location>
</feature>
<dbReference type="InterPro" id="IPR011009">
    <property type="entry name" value="Kinase-like_dom_sf"/>
</dbReference>
<accession>A0A7J6E9K1</accession>
<feature type="compositionally biased region" description="Gly residues" evidence="20">
    <location>
        <begin position="164"/>
        <end position="174"/>
    </location>
</feature>
<feature type="transmembrane region" description="Helical" evidence="21">
    <location>
        <begin position="3203"/>
        <end position="3224"/>
    </location>
</feature>
<dbReference type="SUPFAM" id="SSF52540">
    <property type="entry name" value="P-loop containing nucleoside triphosphate hydrolases"/>
    <property type="match status" value="5"/>
</dbReference>
<feature type="transmembrane region" description="Helical" evidence="21">
    <location>
        <begin position="2477"/>
        <end position="2496"/>
    </location>
</feature>
<keyword evidence="7" id="KW-0723">Serine/threonine-protein kinase</keyword>
<keyword evidence="8" id="KW-0597">Phosphoprotein</keyword>
<dbReference type="Proteomes" id="UP000583929">
    <property type="component" value="Unassembled WGS sequence"/>
</dbReference>
<feature type="transmembrane region" description="Helical" evidence="21">
    <location>
        <begin position="1144"/>
        <end position="1163"/>
    </location>
</feature>
<dbReference type="InterPro" id="IPR027417">
    <property type="entry name" value="P-loop_NTPase"/>
</dbReference>
<dbReference type="FunFam" id="1.10.510.10:FF:000035">
    <property type="entry name" value="Putative receptor-like serine/threonine-protein kinase"/>
    <property type="match status" value="1"/>
</dbReference>
<dbReference type="FunFam" id="3.30.200.20:FF:000083">
    <property type="entry name" value="Putative receptor-like protein kinase"/>
    <property type="match status" value="1"/>
</dbReference>
<feature type="transmembrane region" description="Helical" evidence="21">
    <location>
        <begin position="2563"/>
        <end position="2581"/>
    </location>
</feature>
<reference evidence="24 25" key="1">
    <citation type="journal article" date="2020" name="bioRxiv">
        <title>Sequence and annotation of 42 cannabis genomes reveals extensive copy number variation in cannabinoid synthesis and pathogen resistance genes.</title>
        <authorList>
            <person name="Mckernan K.J."/>
            <person name="Helbert Y."/>
            <person name="Kane L.T."/>
            <person name="Ebling H."/>
            <person name="Zhang L."/>
            <person name="Liu B."/>
            <person name="Eaton Z."/>
            <person name="Mclaughlin S."/>
            <person name="Kingan S."/>
            <person name="Baybayan P."/>
            <person name="Concepcion G."/>
            <person name="Jordan M."/>
            <person name="Riva A."/>
            <person name="Barbazuk W."/>
            <person name="Harkins T."/>
        </authorList>
    </citation>
    <scope>NUCLEOTIDE SEQUENCE [LARGE SCALE GENOMIC DNA]</scope>
    <source>
        <strain evidence="25">cv. Jamaican Lion 4</strain>
        <tissue evidence="24">Leaf</tissue>
    </source>
</reference>
<feature type="transmembrane region" description="Helical" evidence="21">
    <location>
        <begin position="1715"/>
        <end position="1740"/>
    </location>
</feature>
<evidence type="ECO:0000256" key="21">
    <source>
        <dbReference type="SAM" id="Phobius"/>
    </source>
</evidence>
<sequence>MACFSSNQHFNVLSSNSVSENGEELYKRKMGSDLNAELSKKTAIFGLKVWEVIGIAVALFIVIILSVLSLCLTSRKRSQRARDRNPHSQIPTVSKEIKEVRVEQVAASEFVPRDGILLTIHDKSSERESDKVLLHVGGMGKSKNGEISSQSGSFNRFDKDCGGSQSGEEGGSGNFTGYNKPSSSYPITAPSPLSGLPEFSHLGWGHWFTLRDLELATNRFSKENILGEGGYGVVYRGYLINGTPVAVKKILNNVGQAEKEFRVEVEAIGHVRHKNLVRLLGYCVEGIHRMLVYEYVNNGNLEQWLHGAMRQHGYLTWEARIKVLLGTAKAYVAPEYANTGLLNEKSDVYSFGVVLLEAITGRDPVDYGRPTNEVNLVDWLKLMVGSRRSEEVVDPNIEVRPSTRALKRALLTALRCVDPDSEKRPKMGQVVRMLESEEYPISREVWHISIEGTVEPKRAAWRLIRKKNFQILIGVKIQVQDQVAEATKGHEFHYQLQSLRIELAEIGRSLRSSFQRRNNSSFRSISSANDDGDVAEAERLALQWTVIEKLPTFNRLRSSLFDLKNSNGDDDEDEAKKVVDVTTLGAQERHLFIEKLIKHIESDNLRLLRKIRTRIDKVGVKLPTVEVRYKNLRVEAECEVVHGKPLPTLWNSFKSIMLSGFAKVPGLRSGKAKINIFNDVSGVIKPGRLTLLLGPPGCGKTSLLKALSGNLDSSLKLTGEVSYNGYKLDEFVPQKTAAYISQFDQHIPDMTVRETLDYSARFQGVGSRAEIMMEVSRREKQAGIVPDPDIDTYMKAIAVEGLKRTLQTDYILKILGLDICADTWVGDAMRRGISGGQKKRLTTGEMTVGPTKALFMDEITNGLDSSTAFQIVACVQQLVHITESTVLVSLLQPAPEAFELFDDLILISEGKVVYHGPRDHVLEFFEDCGFKCPERKGVADFVISKKDQEQYWHSTEKAFHYVSVDDFSNMFKASHFGKQLNEELSQPYDKAQGHENALSFSLYSLSKWELFRACASREYLLMKRNSFIYIFKTVQLILVAFITMTVFLRTRMEVDVLYANYYMGSLFFALTILLVNGIPEMAMTILRLEIFYKQKELRFYPAWAYAIPASLLKIPLSLLESFVWTCLTYYVIGYSPEVERFFKQLLMLFAVHLASLSMFRFLASFFQTMVATMTAGSFTILFVLLFAGFVITQPAMPGWLKWGFWVSPLTYGEIGLSVNEFLSPRWQKMYLSTNTTLGEEALKSRGLNFDGYLYWISLGALVGFFILFNVGFILSLSFLKSPGSSSGAIISQEKLSQLQRSKSSNNGTHEKKDSKVQTPKTNIHTDKCRMVLPFTPLTVAFQDVQYYVDTPLEMREHGFTEKKLQLLADITGSFRPGVLTALMGVSGAGKTTLLDVLAGRKTTGYIEGDVRIGGYPKVQETFARISGYCEQTDIHSPQITVEESVIFSAWLRLDSKIDAKTKADFVNEVLETIELDGIKDALVGIPGISGLSNEQRKRLTIAVELVSNPSVIFMDEPTTGLDARSAAIVMRAVKNVADTGRTIVCTIHQPSIDIFESFDELILLKTGGRVIYCGPVGKHSERVIEYFEGIPKVANIKNNYNPATWMLEVTSTSAEAELGVDFAQIYRESSIYESNKNLVKQLSTPQTGSSDLHFPTRFSQNAWGQFKFCLWKLNLSYWRSPDYNLMRLMHTFISAVFFGALFWDQGKEITNQQSLFNVFGSMYTSVIFLGINNCTTVLQHVATERTVMYREQFAGMYSSWAYSLAQVVVEIPYLFTEAVIFLIITYPMIGYYVTAYKIFWYFYGIFCSLMYFNYLGMMLVSLTPNFNIAAILASVFYMLFNLFAGFLIPKKHIPKWWIWLYYLIPTSWSLNGMLTSQYGDIEKEIEIYGEVKAVSAFIKDYFGFHHDQLPLVAVVLIAFPLVYASLFTYWTDDNESESLRIELAEVEIRSLGSSANDDETERMALKFERLRSKEDDNGDQKDDNGDKETGHHYGGDVAKLGAQERHCFIEKIIKHVENDNLQLLTRIRNRIDKVGVKLPTVEVRYKNLRIDAECEVVHGKPLPTLWNSFKSMIFGFTKIPGLGSAKAKISLFNDVSGVIKPGRLTLLLGPPGSGKTTLLKALSANLDSSLKLTGEISYNGFKVEEFVPEKTAAYVSQFDQLIPEMTVRETLDFSARCQGVGSRAEIMKEVSRREKEAGIVPDTDIDTFMKGISVKGLKRTLLTDYILKILGLDICADTWIGDAMRRGISGGQKKRLTTGEMIVGPTKALFMDEITNGLDSSTAFQIVACIHQLAHITDCTVLISLLQPAPETFELFDDLILISEGNVVYHGPRDHVLEFFEGCGFRCPERKGVADFVQEVISKKDQEQYWYSAEKAFRYVSVEEFSKKFKASRFGKKLDEDLTQSYDKSQGHENALSFSVYSISKWELLRACASRELLLMKRNSFVYIFKTSQLIIIAFMTMTMFLRTRMEVDVVHANYYMGALYYALSILFLNGIPEMSMTIQRLNIFYKQKELRFYPAWAYAIPAALLKIPLSLLESVVWTCLTYYVIGYSPEIQRFLRQFFLYFVLHLASLSMFRFLASFFQTMVATTTAGSFTILFVLLFAGFIIPQPSMPVWLKWGFWVSPLTYGEIGLSVNEFLSPRWQKMLTTNTTIGQETLMSRGLNFDGYLYWISVGALFGFAILFNVGFILALSFFKSPKSSSGAIISQEKLSQLQRTGVHQKEDSNVWTPKTDECKMVLPFTPLTMVFQDVQYYVDTPLEMKERGFSEKKLQLLADITGSFRPGVLTALMGVSGAGKTTLLDVLAGRKTIGYIEGDIRIGGYPKVQETFARISGYCEQTDIHSPQITVEESVIFSAWLRLDSKIDAKTKADFVNEVLVTIELDGIKDALVGIPGVSGLSNEQRKRLTIAVELVSNPSIIFMDEPTTGLDARSAAIVMRAVKNVADTGRTIVCTIHQPSIDIFESFDELILLKIGGRIIYSGPLGKNSTRVIEYFEGISGVANIRNNCNPATWMLEVTSSSSEAGLEVDFAKIYKESSLYKQVESYRMYSSWTYSLAQVAVEIPYTFTEAVLFLIITYPMIGYYWTTYKIFWYFYTIFCTFLYYNYLGMMLVSMTPNFNIAAILASSCYTLFNLFAGFLIPKRHIPKWWIWLYYLIPTSWSLNGLLTSQYGDISKEIEIYGEVKTVATFIEDYFGFHYDQLPLVAAVLIAFPLVYSSLFTYCIGRLNYQRR</sequence>
<evidence type="ECO:0000256" key="7">
    <source>
        <dbReference type="ARBA" id="ARBA00022527"/>
    </source>
</evidence>
<dbReference type="InterPro" id="IPR043926">
    <property type="entry name" value="ABCG_dom"/>
</dbReference>
<evidence type="ECO:0000256" key="15">
    <source>
        <dbReference type="ARBA" id="ARBA00022989"/>
    </source>
</evidence>
<dbReference type="SMART" id="SM00382">
    <property type="entry name" value="AAA"/>
    <property type="match status" value="4"/>
</dbReference>
<comment type="catalytic activity">
    <reaction evidence="18">
        <text>L-seryl-[protein] + ATP = O-phospho-L-seryl-[protein] + ADP + H(+)</text>
        <dbReference type="Rhea" id="RHEA:17989"/>
        <dbReference type="Rhea" id="RHEA-COMP:9863"/>
        <dbReference type="Rhea" id="RHEA-COMP:11604"/>
        <dbReference type="ChEBI" id="CHEBI:15378"/>
        <dbReference type="ChEBI" id="CHEBI:29999"/>
        <dbReference type="ChEBI" id="CHEBI:30616"/>
        <dbReference type="ChEBI" id="CHEBI:83421"/>
        <dbReference type="ChEBI" id="CHEBI:456216"/>
        <dbReference type="EC" id="2.7.11.1"/>
    </reaction>
</comment>
<dbReference type="PROSITE" id="PS50893">
    <property type="entry name" value="ABC_TRANSPORTER_2"/>
    <property type="match status" value="4"/>
</dbReference>
<evidence type="ECO:0000256" key="14">
    <source>
        <dbReference type="ARBA" id="ARBA00022840"/>
    </source>
</evidence>
<dbReference type="EC" id="2.7.11.1" evidence="5"/>
<feature type="region of interest" description="Disordered" evidence="20">
    <location>
        <begin position="158"/>
        <end position="178"/>
    </location>
</feature>
<evidence type="ECO:0000313" key="25">
    <source>
        <dbReference type="Proteomes" id="UP000583929"/>
    </source>
</evidence>
<keyword evidence="10 21" id="KW-0812">Transmembrane</keyword>
<evidence type="ECO:0000256" key="17">
    <source>
        <dbReference type="ARBA" id="ARBA00047899"/>
    </source>
</evidence>
<dbReference type="EMBL" id="JAATIQ010000463">
    <property type="protein sequence ID" value="KAF4355002.1"/>
    <property type="molecule type" value="Genomic_DNA"/>
</dbReference>
<evidence type="ECO:0000256" key="1">
    <source>
        <dbReference type="ARBA" id="ARBA00004141"/>
    </source>
</evidence>
<dbReference type="SMART" id="SM00220">
    <property type="entry name" value="S_TKc"/>
    <property type="match status" value="1"/>
</dbReference>
<evidence type="ECO:0000256" key="6">
    <source>
        <dbReference type="ARBA" id="ARBA00022448"/>
    </source>
</evidence>
<dbReference type="GO" id="GO:0004674">
    <property type="term" value="F:protein serine/threonine kinase activity"/>
    <property type="evidence" value="ECO:0007669"/>
    <property type="project" value="UniProtKB-KW"/>
</dbReference>
<evidence type="ECO:0000256" key="19">
    <source>
        <dbReference type="PROSITE-ProRule" id="PRU10141"/>
    </source>
</evidence>
<evidence type="ECO:0000256" key="5">
    <source>
        <dbReference type="ARBA" id="ARBA00012513"/>
    </source>
</evidence>
<keyword evidence="14 19" id="KW-0067">ATP-binding</keyword>
<feature type="transmembrane region" description="Helical" evidence="21">
    <location>
        <begin position="52"/>
        <end position="72"/>
    </location>
</feature>
<dbReference type="GO" id="GO:0016887">
    <property type="term" value="F:ATP hydrolysis activity"/>
    <property type="evidence" value="ECO:0007669"/>
    <property type="project" value="InterPro"/>
</dbReference>
<feature type="transmembrane region" description="Helical" evidence="21">
    <location>
        <begin position="1027"/>
        <end position="1047"/>
    </location>
</feature>
<dbReference type="Gene3D" id="1.10.510.10">
    <property type="entry name" value="Transferase(Phosphotransferase) domain 1"/>
    <property type="match status" value="1"/>
</dbReference>
<feature type="transmembrane region" description="Helical" evidence="21">
    <location>
        <begin position="1175"/>
        <end position="1196"/>
    </location>
</feature>
<keyword evidence="6" id="KW-0813">Transport</keyword>
<feature type="binding site" evidence="19">
    <location>
        <position position="249"/>
    </location>
    <ligand>
        <name>ATP</name>
        <dbReference type="ChEBI" id="CHEBI:30616"/>
    </ligand>
</feature>
<evidence type="ECO:0000256" key="18">
    <source>
        <dbReference type="ARBA" id="ARBA00048679"/>
    </source>
</evidence>
<feature type="domain" description="ABC transporter" evidence="23">
    <location>
        <begin position="656"/>
        <end position="934"/>
    </location>
</feature>
<evidence type="ECO:0000256" key="16">
    <source>
        <dbReference type="ARBA" id="ARBA00023136"/>
    </source>
</evidence>
<dbReference type="InterPro" id="IPR034003">
    <property type="entry name" value="ABCG_PDR_2"/>
</dbReference>
<dbReference type="FunFam" id="3.40.50.300:FF:000179">
    <property type="entry name" value="ABC transporter G family member 34"/>
    <property type="match status" value="2"/>
</dbReference>
<protein>
    <recommendedName>
        <fullName evidence="5">non-specific serine/threonine protein kinase</fullName>
        <ecNumber evidence="5">2.7.11.1</ecNumber>
    </recommendedName>
</protein>
<feature type="transmembrane region" description="Helical" evidence="21">
    <location>
        <begin position="1798"/>
        <end position="1820"/>
    </location>
</feature>
<feature type="domain" description="ABC transporter" evidence="23">
    <location>
        <begin position="2760"/>
        <end position="3000"/>
    </location>
</feature>
<gene>
    <name evidence="24" type="ORF">G4B88_008477</name>
</gene>
<dbReference type="InterPro" id="IPR017441">
    <property type="entry name" value="Protein_kinase_ATP_BS"/>
</dbReference>
<evidence type="ECO:0000256" key="12">
    <source>
        <dbReference type="ARBA" id="ARBA00022741"/>
    </source>
</evidence>
<dbReference type="SUPFAM" id="SSF56112">
    <property type="entry name" value="Protein kinase-like (PK-like)"/>
    <property type="match status" value="1"/>
</dbReference>
<dbReference type="Pfam" id="PF07714">
    <property type="entry name" value="PK_Tyr_Ser-Thr"/>
    <property type="match status" value="2"/>
</dbReference>
<evidence type="ECO:0000259" key="23">
    <source>
        <dbReference type="PROSITE" id="PS50893"/>
    </source>
</evidence>
<evidence type="ECO:0000256" key="8">
    <source>
        <dbReference type="ARBA" id="ARBA00022553"/>
    </source>
</evidence>
<comment type="subcellular location">
    <subcellularLocation>
        <location evidence="1">Membrane</location>
        <topology evidence="1">Multi-pass membrane protein</topology>
    </subcellularLocation>
    <subcellularLocation>
        <location evidence="2">Membrane</location>
        <topology evidence="2">Single-pass membrane protein</topology>
    </subcellularLocation>
</comment>
<feature type="region of interest" description="Disordered" evidence="20">
    <location>
        <begin position="1967"/>
        <end position="1995"/>
    </location>
</feature>
<dbReference type="Gene3D" id="3.40.50.300">
    <property type="entry name" value="P-loop containing nucleotide triphosphate hydrolases"/>
    <property type="match status" value="4"/>
</dbReference>
<evidence type="ECO:0000256" key="10">
    <source>
        <dbReference type="ARBA" id="ARBA00022692"/>
    </source>
</evidence>
<feature type="transmembrane region" description="Helical" evidence="21">
    <location>
        <begin position="3148"/>
        <end position="3166"/>
    </location>
</feature>
<feature type="transmembrane region" description="Helical" evidence="21">
    <location>
        <begin position="1252"/>
        <end position="1279"/>
    </location>
</feature>
<keyword evidence="12 19" id="KW-0547">Nucleotide-binding</keyword>
<feature type="transmembrane region" description="Helical" evidence="21">
    <location>
        <begin position="3092"/>
        <end position="3112"/>
    </location>
</feature>
<dbReference type="Pfam" id="PF01061">
    <property type="entry name" value="ABC2_membrane"/>
    <property type="match status" value="4"/>
</dbReference>
<feature type="transmembrane region" description="Helical" evidence="21">
    <location>
        <begin position="1826"/>
        <end position="1849"/>
    </location>
</feature>
<feature type="transmembrane region" description="Helical" evidence="21">
    <location>
        <begin position="2587"/>
        <end position="2609"/>
    </location>
</feature>
<dbReference type="Pfam" id="PF08370">
    <property type="entry name" value="PDR_assoc"/>
    <property type="match status" value="2"/>
</dbReference>
<feature type="transmembrane region" description="Helical" evidence="21">
    <location>
        <begin position="2517"/>
        <end position="2534"/>
    </location>
</feature>
<dbReference type="InterPro" id="IPR013525">
    <property type="entry name" value="ABC2_TM"/>
</dbReference>
<keyword evidence="16 21" id="KW-0472">Membrane</keyword>
<feature type="transmembrane region" description="Helical" evidence="21">
    <location>
        <begin position="2445"/>
        <end position="2465"/>
    </location>
</feature>
<dbReference type="InterPro" id="IPR003593">
    <property type="entry name" value="AAA+_ATPase"/>
</dbReference>
<comment type="caution">
    <text evidence="24">The sequence shown here is derived from an EMBL/GenBank/DDBJ whole genome shotgun (WGS) entry which is preliminary data.</text>
</comment>
<feature type="transmembrane region" description="Helical" evidence="21">
    <location>
        <begin position="1685"/>
        <end position="1703"/>
    </location>
</feature>
<dbReference type="GO" id="GO:0140359">
    <property type="term" value="F:ABC-type transporter activity"/>
    <property type="evidence" value="ECO:0007669"/>
    <property type="project" value="InterPro"/>
</dbReference>
<dbReference type="GO" id="GO:0005524">
    <property type="term" value="F:ATP binding"/>
    <property type="evidence" value="ECO:0007669"/>
    <property type="project" value="UniProtKB-UniRule"/>
</dbReference>
<dbReference type="PANTHER" id="PTHR19241">
    <property type="entry name" value="ATP-BINDING CASSETTE TRANSPORTER"/>
    <property type="match status" value="1"/>
</dbReference>
<feature type="transmembrane region" description="Helical" evidence="21">
    <location>
        <begin position="1760"/>
        <end position="1786"/>
    </location>
</feature>
<evidence type="ECO:0000256" key="20">
    <source>
        <dbReference type="SAM" id="MobiDB-lite"/>
    </source>
</evidence>
<dbReference type="InterPro" id="IPR003439">
    <property type="entry name" value="ABC_transporter-like_ATP-bd"/>
</dbReference>
<evidence type="ECO:0000256" key="4">
    <source>
        <dbReference type="ARBA" id="ARBA00008171"/>
    </source>
</evidence>
<feature type="compositionally biased region" description="Polar residues" evidence="20">
    <location>
        <begin position="1297"/>
        <end position="1307"/>
    </location>
</feature>
<evidence type="ECO:0000256" key="3">
    <source>
        <dbReference type="ARBA" id="ARBA00006012"/>
    </source>
</evidence>
<evidence type="ECO:0000313" key="24">
    <source>
        <dbReference type="EMBL" id="KAF4355002.1"/>
    </source>
</evidence>
<feature type="transmembrane region" description="Helical" evidence="21">
    <location>
        <begin position="1909"/>
        <end position="1930"/>
    </location>
</feature>
<keyword evidence="15 21" id="KW-1133">Transmembrane helix</keyword>
<feature type="region of interest" description="Disordered" evidence="20">
    <location>
        <begin position="1297"/>
        <end position="1320"/>
    </location>
</feature>
<dbReference type="Pfam" id="PF00005">
    <property type="entry name" value="ABC_tran"/>
    <property type="match status" value="4"/>
</dbReference>
<feature type="transmembrane region" description="Helical" evidence="21">
    <location>
        <begin position="1099"/>
        <end position="1132"/>
    </location>
</feature>
<feature type="compositionally biased region" description="Basic and acidic residues" evidence="20">
    <location>
        <begin position="1967"/>
        <end position="1994"/>
    </location>
</feature>
<feature type="transmembrane region" description="Helical" evidence="21">
    <location>
        <begin position="2669"/>
        <end position="2696"/>
    </location>
</feature>
<keyword evidence="25" id="KW-1185">Reference proteome</keyword>
<name>A0A7J6E9K1_CANSA</name>
<keyword evidence="9" id="KW-0808">Transferase</keyword>
<proteinExistence type="inferred from homology"/>
<evidence type="ECO:0000256" key="11">
    <source>
        <dbReference type="ARBA" id="ARBA00022737"/>
    </source>
</evidence>
<feature type="transmembrane region" description="Helical" evidence="21">
    <location>
        <begin position="3118"/>
        <end position="3141"/>
    </location>
</feature>
<evidence type="ECO:0000256" key="2">
    <source>
        <dbReference type="ARBA" id="ARBA00004167"/>
    </source>
</evidence>
<feature type="transmembrane region" description="Helical" evidence="21">
    <location>
        <begin position="1059"/>
        <end position="1078"/>
    </location>
</feature>
<dbReference type="InterPro" id="IPR001245">
    <property type="entry name" value="Ser-Thr/Tyr_kinase_cat_dom"/>
</dbReference>
<comment type="similarity">
    <text evidence="3">Belongs to the ABC transporter superfamily. ABCG family. PDR (TC 3.A.1.205) subfamily.</text>
</comment>
<dbReference type="CDD" id="cd03232">
    <property type="entry name" value="ABCG_PDR_domain2"/>
    <property type="match status" value="2"/>
</dbReference>
<evidence type="ECO:0000256" key="13">
    <source>
        <dbReference type="ARBA" id="ARBA00022777"/>
    </source>
</evidence>
<dbReference type="Pfam" id="PF19055">
    <property type="entry name" value="ABC2_membrane_7"/>
    <property type="match status" value="4"/>
</dbReference>
<evidence type="ECO:0000256" key="9">
    <source>
        <dbReference type="ARBA" id="ARBA00022679"/>
    </source>
</evidence>
<comment type="similarity">
    <text evidence="4">Belongs to the protein kinase superfamily. TKL Ser/Thr protein kinase family. ROCO subfamily.</text>
</comment>
<feature type="domain" description="ABC transporter" evidence="23">
    <location>
        <begin position="2077"/>
        <end position="2349"/>
    </location>
</feature>
<dbReference type="InterPro" id="IPR000719">
    <property type="entry name" value="Prot_kinase_dom"/>
</dbReference>
<dbReference type="GO" id="GO:0005886">
    <property type="term" value="C:plasma membrane"/>
    <property type="evidence" value="ECO:0007669"/>
    <property type="project" value="UniProtKB-ARBA"/>
</dbReference>
<keyword evidence="11" id="KW-0677">Repeat</keyword>
<comment type="catalytic activity">
    <reaction evidence="17">
        <text>L-threonyl-[protein] + ATP = O-phospho-L-threonyl-[protein] + ADP + H(+)</text>
        <dbReference type="Rhea" id="RHEA:46608"/>
        <dbReference type="Rhea" id="RHEA-COMP:11060"/>
        <dbReference type="Rhea" id="RHEA-COMP:11605"/>
        <dbReference type="ChEBI" id="CHEBI:15378"/>
        <dbReference type="ChEBI" id="CHEBI:30013"/>
        <dbReference type="ChEBI" id="CHEBI:30616"/>
        <dbReference type="ChEBI" id="CHEBI:61977"/>
        <dbReference type="ChEBI" id="CHEBI:456216"/>
        <dbReference type="EC" id="2.7.11.1"/>
    </reaction>
</comment>
<dbReference type="FunFam" id="3.40.50.300:FF:000157">
    <property type="entry name" value="ABC transporter G family member 34"/>
    <property type="match status" value="2"/>
</dbReference>
<dbReference type="InterPro" id="IPR013581">
    <property type="entry name" value="PDR_assoc"/>
</dbReference>
<evidence type="ECO:0000259" key="22">
    <source>
        <dbReference type="PROSITE" id="PS50011"/>
    </source>
</evidence>
<feature type="transmembrane region" description="Helical" evidence="21">
    <location>
        <begin position="3065"/>
        <end position="3085"/>
    </location>
</feature>
<dbReference type="PROSITE" id="PS00107">
    <property type="entry name" value="PROTEIN_KINASE_ATP"/>
    <property type="match status" value="1"/>
</dbReference>
<keyword evidence="13" id="KW-0418">Kinase</keyword>
<feature type="domain" description="Protein kinase" evidence="22">
    <location>
        <begin position="220"/>
        <end position="593"/>
    </location>
</feature>
<dbReference type="Gene3D" id="3.30.200.20">
    <property type="entry name" value="Phosphorylase Kinase, domain 1"/>
    <property type="match status" value="1"/>
</dbReference>